<dbReference type="AlphaFoldDB" id="A0AAD8D5A6"/>
<keyword evidence="1" id="KW-0472">Membrane</keyword>
<evidence type="ECO:0000313" key="2">
    <source>
        <dbReference type="EMBL" id="KAK1163902.1"/>
    </source>
</evidence>
<reference evidence="2" key="1">
    <citation type="submission" date="2022-02" db="EMBL/GenBank/DDBJ databases">
        <title>Atlantic sturgeon de novo genome assembly.</title>
        <authorList>
            <person name="Stock M."/>
            <person name="Klopp C."/>
            <person name="Guiguen Y."/>
            <person name="Cabau C."/>
            <person name="Parinello H."/>
            <person name="Santidrian Yebra-Pimentel E."/>
            <person name="Kuhl H."/>
            <person name="Dirks R.P."/>
            <person name="Guessner J."/>
            <person name="Wuertz S."/>
            <person name="Du K."/>
            <person name="Schartl M."/>
        </authorList>
    </citation>
    <scope>NUCLEOTIDE SEQUENCE</scope>
    <source>
        <strain evidence="2">STURGEONOMICS-FGT-2020</strain>
        <tissue evidence="2">Whole blood</tissue>
    </source>
</reference>
<keyword evidence="1" id="KW-1133">Transmembrane helix</keyword>
<evidence type="ECO:0000313" key="3">
    <source>
        <dbReference type="Proteomes" id="UP001230051"/>
    </source>
</evidence>
<keyword evidence="3" id="KW-1185">Reference proteome</keyword>
<sequence>MFAQQLQCQTPSAVTICMTFSRIMLLSQPAARRTRGCRCPSGELLARKTSGRGSCQWSPLMWTAVLLLSSGFCHANSTEFVETNCNASSSDENAVIQCMIQIHEMMFDKPQQWIAWRYNNAILCKLIIKDNSTDSSAQSIKDPKNGKCKGTCAEKSRKCFFLKQQHYVHTIHLEMEPFKFSNENNQLEVCVHIDGVSCETTINWVKQETKSTQAEQDKSSDLPRQILPSVFAVIGVAVLLLITLYYTKWRHTTHLQDRRNTPRS</sequence>
<evidence type="ECO:0000256" key="1">
    <source>
        <dbReference type="SAM" id="Phobius"/>
    </source>
</evidence>
<gene>
    <name evidence="2" type="ORF">AOXY_G15840</name>
</gene>
<dbReference type="EMBL" id="JAGXEW010000014">
    <property type="protein sequence ID" value="KAK1163902.1"/>
    <property type="molecule type" value="Genomic_DNA"/>
</dbReference>
<comment type="caution">
    <text evidence="2">The sequence shown here is derived from an EMBL/GenBank/DDBJ whole genome shotgun (WGS) entry which is preliminary data.</text>
</comment>
<dbReference type="Proteomes" id="UP001230051">
    <property type="component" value="Unassembled WGS sequence"/>
</dbReference>
<name>A0AAD8D5A6_ACIOX</name>
<feature type="transmembrane region" description="Helical" evidence="1">
    <location>
        <begin position="226"/>
        <end position="246"/>
    </location>
</feature>
<keyword evidence="1" id="KW-0812">Transmembrane</keyword>
<accession>A0AAD8D5A6</accession>
<organism evidence="2 3">
    <name type="scientific">Acipenser oxyrinchus oxyrinchus</name>
    <dbReference type="NCBI Taxonomy" id="40147"/>
    <lineage>
        <taxon>Eukaryota</taxon>
        <taxon>Metazoa</taxon>
        <taxon>Chordata</taxon>
        <taxon>Craniata</taxon>
        <taxon>Vertebrata</taxon>
        <taxon>Euteleostomi</taxon>
        <taxon>Actinopterygii</taxon>
        <taxon>Chondrostei</taxon>
        <taxon>Acipenseriformes</taxon>
        <taxon>Acipenseridae</taxon>
        <taxon>Acipenser</taxon>
    </lineage>
</organism>
<protein>
    <submittedName>
        <fullName evidence="2">Uncharacterized protein</fullName>
    </submittedName>
</protein>
<proteinExistence type="predicted"/>